<dbReference type="AlphaFoldDB" id="A0A495DLX9"/>
<comment type="caution">
    <text evidence="2">The sequence shown here is derived from an EMBL/GenBank/DDBJ whole genome shotgun (WGS) entry which is preliminary data.</text>
</comment>
<organism evidence="2 3">
    <name type="scientific">Maricaulis maris</name>
    <dbReference type="NCBI Taxonomy" id="74318"/>
    <lineage>
        <taxon>Bacteria</taxon>
        <taxon>Pseudomonadati</taxon>
        <taxon>Pseudomonadota</taxon>
        <taxon>Alphaproteobacteria</taxon>
        <taxon>Maricaulales</taxon>
        <taxon>Maricaulaceae</taxon>
        <taxon>Maricaulis</taxon>
    </lineage>
</organism>
<dbReference type="InterPro" id="IPR016181">
    <property type="entry name" value="Acyl_CoA_acyltransferase"/>
</dbReference>
<dbReference type="RefSeq" id="WP_170150308.1">
    <property type="nucleotide sequence ID" value="NZ_RBIM01000001.1"/>
</dbReference>
<dbReference type="EMBL" id="RBIM01000001">
    <property type="protein sequence ID" value="RKR03927.1"/>
    <property type="molecule type" value="Genomic_DNA"/>
</dbReference>
<evidence type="ECO:0000313" key="3">
    <source>
        <dbReference type="Proteomes" id="UP000273675"/>
    </source>
</evidence>
<proteinExistence type="predicted"/>
<name>A0A495DLX9_9PROT</name>
<dbReference type="Proteomes" id="UP000273675">
    <property type="component" value="Unassembled WGS sequence"/>
</dbReference>
<sequence length="382" mass="42704">MIHAYRLRPASELRPRDWQGIQAIRLDNPAYASPFFDPDYLRAVAAVQPGLAIGFAEHGGEMRAAWPVQRRANGWCRAPAAPFTDWDGPILAPDVSIEPSHMLRELGLAGYSGNNLVTPVTLDHAHLNTTRNALSDLGTDGAAFLRQQASRHPRQFKKMRRLERRLHDAHSVRFTLHSTSPADLAALIALKWRQLRATGRHDVLSRAWVHRLLKQLHAGSPDGRFGPLFSTLHLDGRLAAAEFNLRSADRVHGWLTAFDPEFGQYSPGHVLMQHMFAAMPGIGVRQYDAGSLEHGYKRFYANDVVIGHSATIDAVTDRPRSRPLAQIIRHLEYSGPAMVRSMVARSRRRFDQICATERSPIDRARSVGASLCRLANLRQGLL</sequence>
<evidence type="ECO:0000259" key="1">
    <source>
        <dbReference type="Pfam" id="PF13480"/>
    </source>
</evidence>
<dbReference type="SUPFAM" id="SSF55729">
    <property type="entry name" value="Acyl-CoA N-acyltransferases (Nat)"/>
    <property type="match status" value="1"/>
</dbReference>
<accession>A0A495DLX9</accession>
<keyword evidence="2" id="KW-0808">Transferase</keyword>
<feature type="domain" description="BioF2-like acetyltransferase" evidence="1">
    <location>
        <begin position="155"/>
        <end position="298"/>
    </location>
</feature>
<dbReference type="GO" id="GO:0016740">
    <property type="term" value="F:transferase activity"/>
    <property type="evidence" value="ECO:0007669"/>
    <property type="project" value="UniProtKB-KW"/>
</dbReference>
<gene>
    <name evidence="2" type="ORF">C7435_0370</name>
</gene>
<dbReference type="InterPro" id="IPR038740">
    <property type="entry name" value="BioF2-like_GNAT_dom"/>
</dbReference>
<reference evidence="2 3" key="1">
    <citation type="submission" date="2018-10" db="EMBL/GenBank/DDBJ databases">
        <title>Genomic Encyclopedia of Type Strains, Phase IV (KMG-IV): sequencing the most valuable type-strain genomes for metagenomic binning, comparative biology and taxonomic classification.</title>
        <authorList>
            <person name="Goeker M."/>
        </authorList>
    </citation>
    <scope>NUCLEOTIDE SEQUENCE [LARGE SCALE GENOMIC DNA]</scope>
    <source>
        <strain evidence="2 3">DSM 4734</strain>
    </source>
</reference>
<dbReference type="Pfam" id="PF13480">
    <property type="entry name" value="Acetyltransf_6"/>
    <property type="match status" value="1"/>
</dbReference>
<evidence type="ECO:0000313" key="2">
    <source>
        <dbReference type="EMBL" id="RKR03927.1"/>
    </source>
</evidence>
<protein>
    <submittedName>
        <fullName evidence="2">CelD/BcsL family acetyltransferase involved in cellulose biosynthesis</fullName>
    </submittedName>
</protein>
<dbReference type="Gene3D" id="3.40.630.30">
    <property type="match status" value="1"/>
</dbReference>